<sequence length="167" mass="17285">MADGLTINTRDGLGIASIMARKGVDTAAIGAALGSDMPTSPRAVFSGTRTVIGTGHGTWLVIDDDATPDFAETLAEQLAGIASVSDQSSGYSVVRLSGPDARTLMRRGAAIDVDPSVFGPGSAATTVIAHIGALFWQVDDQPTYDVATFRSYAGSFRHWLDLGVAAL</sequence>
<keyword evidence="2" id="KW-1185">Reference proteome</keyword>
<gene>
    <name evidence="1" type="ORF">QGN17_10250</name>
</gene>
<name>A0ABT6N415_9SPHN</name>
<evidence type="ECO:0000313" key="1">
    <source>
        <dbReference type="EMBL" id="MDH7639111.1"/>
    </source>
</evidence>
<dbReference type="EMBL" id="JARYGZ010000001">
    <property type="protein sequence ID" value="MDH7639111.1"/>
    <property type="molecule type" value="Genomic_DNA"/>
</dbReference>
<dbReference type="Pfam" id="PF04268">
    <property type="entry name" value="SoxG"/>
    <property type="match status" value="1"/>
</dbReference>
<dbReference type="InterPro" id="IPR027266">
    <property type="entry name" value="TrmE/GcvT-like"/>
</dbReference>
<comment type="caution">
    <text evidence="1">The sequence shown here is derived from an EMBL/GenBank/DDBJ whole genome shotgun (WGS) entry which is preliminary data.</text>
</comment>
<dbReference type="Gene3D" id="3.30.70.1520">
    <property type="entry name" value="Heterotetrameric sarcosine oxidase"/>
    <property type="match status" value="1"/>
</dbReference>
<accession>A0ABT6N415</accession>
<organism evidence="1 2">
    <name type="scientific">Sphingomonas oryzagri</name>
    <dbReference type="NCBI Taxonomy" id="3042314"/>
    <lineage>
        <taxon>Bacteria</taxon>
        <taxon>Pseudomonadati</taxon>
        <taxon>Pseudomonadota</taxon>
        <taxon>Alphaproteobacteria</taxon>
        <taxon>Sphingomonadales</taxon>
        <taxon>Sphingomonadaceae</taxon>
        <taxon>Sphingomonas</taxon>
    </lineage>
</organism>
<evidence type="ECO:0000313" key="2">
    <source>
        <dbReference type="Proteomes" id="UP001160625"/>
    </source>
</evidence>
<dbReference type="RefSeq" id="WP_281044377.1">
    <property type="nucleotide sequence ID" value="NZ_JARYGZ010000001.1"/>
</dbReference>
<proteinExistence type="predicted"/>
<reference evidence="1" key="1">
    <citation type="submission" date="2023-04" db="EMBL/GenBank/DDBJ databases">
        <title>Sphingomonas sp. MAHUQ-71 isolated from rice field.</title>
        <authorList>
            <person name="Huq M.A."/>
        </authorList>
    </citation>
    <scope>NUCLEOTIDE SEQUENCE</scope>
    <source>
        <strain evidence="1">MAHUQ-71</strain>
    </source>
</reference>
<dbReference type="InterPro" id="IPR007375">
    <property type="entry name" value="SoxG"/>
</dbReference>
<dbReference type="Gene3D" id="3.30.1360.120">
    <property type="entry name" value="Probable tRNA modification gtpase trme, domain 1"/>
    <property type="match status" value="1"/>
</dbReference>
<dbReference type="SUPFAM" id="SSF103025">
    <property type="entry name" value="Folate-binding domain"/>
    <property type="match status" value="1"/>
</dbReference>
<protein>
    <submittedName>
        <fullName evidence="1">Sarcosine oxidase subunit gamma family protein</fullName>
    </submittedName>
</protein>
<dbReference type="Proteomes" id="UP001160625">
    <property type="component" value="Unassembled WGS sequence"/>
</dbReference>